<comment type="caution">
    <text evidence="1">The sequence shown here is derived from an EMBL/GenBank/DDBJ whole genome shotgun (WGS) entry which is preliminary data.</text>
</comment>
<keyword evidence="2" id="KW-1185">Reference proteome</keyword>
<name>A0ABT1I9F2_9PSEU</name>
<evidence type="ECO:0000313" key="1">
    <source>
        <dbReference type="EMBL" id="MCP2269265.1"/>
    </source>
</evidence>
<accession>A0ABT1I9F2</accession>
<organism evidence="1 2">
    <name type="scientific">Actinokineospora diospyrosa</name>
    <dbReference type="NCBI Taxonomy" id="103728"/>
    <lineage>
        <taxon>Bacteria</taxon>
        <taxon>Bacillati</taxon>
        <taxon>Actinomycetota</taxon>
        <taxon>Actinomycetes</taxon>
        <taxon>Pseudonocardiales</taxon>
        <taxon>Pseudonocardiaceae</taxon>
        <taxon>Actinokineospora</taxon>
    </lineage>
</organism>
<sequence length="113" mass="12909">MPSPDTVAVAAYPELQHLIDIRDHDWEFHPVLDDNGITQIYGYRRWPDGWIDLLVIHHRTNTAAARSTYDGGLVWNRDGTLTDTIQHLTDLPTPDHPLAPRLVIARIPTLWTP</sequence>
<gene>
    <name evidence="1" type="ORF">LV75_001753</name>
</gene>
<proteinExistence type="predicted"/>
<protein>
    <submittedName>
        <fullName evidence="1">Uncharacterized protein</fullName>
    </submittedName>
</protein>
<evidence type="ECO:0000313" key="2">
    <source>
        <dbReference type="Proteomes" id="UP001205185"/>
    </source>
</evidence>
<dbReference type="EMBL" id="JAMTCO010000004">
    <property type="protein sequence ID" value="MCP2269265.1"/>
    <property type="molecule type" value="Genomic_DNA"/>
</dbReference>
<dbReference type="RefSeq" id="WP_253886271.1">
    <property type="nucleotide sequence ID" value="NZ_BAAAVB010000004.1"/>
</dbReference>
<dbReference type="Proteomes" id="UP001205185">
    <property type="component" value="Unassembled WGS sequence"/>
</dbReference>
<reference evidence="1 2" key="1">
    <citation type="submission" date="2022-06" db="EMBL/GenBank/DDBJ databases">
        <title>Genomic Encyclopedia of Archaeal and Bacterial Type Strains, Phase II (KMG-II): from individual species to whole genera.</title>
        <authorList>
            <person name="Goeker M."/>
        </authorList>
    </citation>
    <scope>NUCLEOTIDE SEQUENCE [LARGE SCALE GENOMIC DNA]</scope>
    <source>
        <strain evidence="1 2">DSM 44255</strain>
    </source>
</reference>